<dbReference type="EMBL" id="JBBNAG010000002">
    <property type="protein sequence ID" value="KAK9158113.1"/>
    <property type="molecule type" value="Genomic_DNA"/>
</dbReference>
<feature type="compositionally biased region" description="Basic and acidic residues" evidence="1">
    <location>
        <begin position="1"/>
        <end position="21"/>
    </location>
</feature>
<evidence type="ECO:0000256" key="1">
    <source>
        <dbReference type="SAM" id="MobiDB-lite"/>
    </source>
</evidence>
<organism evidence="2 3">
    <name type="scientific">Stephania cephalantha</name>
    <dbReference type="NCBI Taxonomy" id="152367"/>
    <lineage>
        <taxon>Eukaryota</taxon>
        <taxon>Viridiplantae</taxon>
        <taxon>Streptophyta</taxon>
        <taxon>Embryophyta</taxon>
        <taxon>Tracheophyta</taxon>
        <taxon>Spermatophyta</taxon>
        <taxon>Magnoliopsida</taxon>
        <taxon>Ranunculales</taxon>
        <taxon>Menispermaceae</taxon>
        <taxon>Menispermoideae</taxon>
        <taxon>Cissampelideae</taxon>
        <taxon>Stephania</taxon>
    </lineage>
</organism>
<sequence>MSESRVETPRSGEEREREGRRRGARGGTATVAPGADPAAVDLPGDSPARRRDVDGKAAADASNAGVVPARGSAADGGGASAGRQHRRRSSGGRLEQ</sequence>
<reference evidence="2 3" key="1">
    <citation type="submission" date="2024-01" db="EMBL/GenBank/DDBJ databases">
        <title>Genome assemblies of Stephania.</title>
        <authorList>
            <person name="Yang L."/>
        </authorList>
    </citation>
    <scope>NUCLEOTIDE SEQUENCE [LARGE SCALE GENOMIC DNA]</scope>
    <source>
        <strain evidence="2">JXDWG</strain>
        <tissue evidence="2">Leaf</tissue>
    </source>
</reference>
<evidence type="ECO:0000313" key="3">
    <source>
        <dbReference type="Proteomes" id="UP001419268"/>
    </source>
</evidence>
<proteinExistence type="predicted"/>
<feature type="compositionally biased region" description="Basic and acidic residues" evidence="1">
    <location>
        <begin position="47"/>
        <end position="57"/>
    </location>
</feature>
<name>A0AAP0KSW6_9MAGN</name>
<dbReference type="AlphaFoldDB" id="A0AAP0KSW6"/>
<accession>A0AAP0KSW6</accession>
<feature type="region of interest" description="Disordered" evidence="1">
    <location>
        <begin position="1"/>
        <end position="96"/>
    </location>
</feature>
<keyword evidence="3" id="KW-1185">Reference proteome</keyword>
<gene>
    <name evidence="2" type="ORF">Scep_004687</name>
</gene>
<protein>
    <submittedName>
        <fullName evidence="2">Uncharacterized protein</fullName>
    </submittedName>
</protein>
<dbReference type="Proteomes" id="UP001419268">
    <property type="component" value="Unassembled WGS sequence"/>
</dbReference>
<comment type="caution">
    <text evidence="2">The sequence shown here is derived from an EMBL/GenBank/DDBJ whole genome shotgun (WGS) entry which is preliminary data.</text>
</comment>
<evidence type="ECO:0000313" key="2">
    <source>
        <dbReference type="EMBL" id="KAK9158113.1"/>
    </source>
</evidence>